<dbReference type="EMBL" id="CP001816">
    <property type="protein sequence ID" value="ACZ12903.1"/>
    <property type="molecule type" value="Genomic_DNA"/>
</dbReference>
<organism evidence="1 2">
    <name type="scientific">Sulfurospirillum deleyianum (strain ATCC 51133 / DSM 6946 / 5175)</name>
    <dbReference type="NCBI Taxonomy" id="525898"/>
    <lineage>
        <taxon>Bacteria</taxon>
        <taxon>Pseudomonadati</taxon>
        <taxon>Campylobacterota</taxon>
        <taxon>Epsilonproteobacteria</taxon>
        <taxon>Campylobacterales</taxon>
        <taxon>Sulfurospirillaceae</taxon>
        <taxon>Sulfurospirillum</taxon>
    </lineage>
</organism>
<dbReference type="Gene3D" id="2.30.110.10">
    <property type="entry name" value="Electron Transport, Fmn-binding Protein, Chain A"/>
    <property type="match status" value="1"/>
</dbReference>
<accession>D1B483</accession>
<dbReference type="InterPro" id="IPR012349">
    <property type="entry name" value="Split_barrel_FMN-bd"/>
</dbReference>
<dbReference type="InterPro" id="IPR011194">
    <property type="entry name" value="UPF0306"/>
</dbReference>
<dbReference type="AlphaFoldDB" id="D1B483"/>
<dbReference type="OrthoDB" id="663512at2"/>
<evidence type="ECO:0000313" key="1">
    <source>
        <dbReference type="EMBL" id="ACZ12903.1"/>
    </source>
</evidence>
<dbReference type="eggNOG" id="COG3787">
    <property type="taxonomic scope" value="Bacteria"/>
</dbReference>
<proteinExistence type="predicted"/>
<dbReference type="Proteomes" id="UP000002222">
    <property type="component" value="Chromosome"/>
</dbReference>
<reference evidence="1 2" key="2">
    <citation type="journal article" date="2010" name="Stand. Genomic Sci.">
        <title>Complete genome sequence of Sulfurospirillum deleyianum type strain (5175).</title>
        <authorList>
            <person name="Sikorski J."/>
            <person name="Lapidus A."/>
            <person name="Copeland A."/>
            <person name="Glavina Del Rio T."/>
            <person name="Nolan M."/>
            <person name="Lucas S."/>
            <person name="Chen F."/>
            <person name="Tice H."/>
            <person name="Cheng J.F."/>
            <person name="Saunders E."/>
            <person name="Bruce D."/>
            <person name="Goodwin L."/>
            <person name="Pitluck S."/>
            <person name="Ovchinnikova G."/>
            <person name="Pati A."/>
            <person name="Ivanova N."/>
            <person name="Mavromatis K."/>
            <person name="Chen A."/>
            <person name="Palaniappan K."/>
            <person name="Chain P."/>
            <person name="Land M."/>
            <person name="Hauser L."/>
            <person name="Chang Y.J."/>
            <person name="Jeffries C.D."/>
            <person name="Brettin T."/>
            <person name="Detter J.C."/>
            <person name="Han C."/>
            <person name="Rohde M."/>
            <person name="Lang E."/>
            <person name="Spring S."/>
            <person name="Goker M."/>
            <person name="Bristow J."/>
            <person name="Eisen J.A."/>
            <person name="Markowitz V."/>
            <person name="Hugenholtz P."/>
            <person name="Kyrpides N.C."/>
            <person name="Klenk H.P."/>
        </authorList>
    </citation>
    <scope>NUCLEOTIDE SEQUENCE [LARGE SCALE GENOMIC DNA]</scope>
    <source>
        <strain evidence="2">ATCC 51133 / DSM 6946 / 5175</strain>
    </source>
</reference>
<dbReference type="HOGENOM" id="CLU_105087_3_0_7"/>
<name>D1B483_SULD5</name>
<dbReference type="SUPFAM" id="SSF50475">
    <property type="entry name" value="FMN-binding split barrel"/>
    <property type="match status" value="1"/>
</dbReference>
<sequence length="148" mass="16604">MLDSRIRTFIKKHHLLSLATSANNQPYCASCFYAFIENEPILIIATDTQKTRHGKEALANETVAGVIALETNIIGKIQGVQFTGIFKEATAEEKRVYLKRFPYALALNPTLWSIHITYLKFTDNTLGFGKKLEFFAPNVSPNSFTCNA</sequence>
<protein>
    <submittedName>
        <fullName evidence="1">Protein YhbP</fullName>
    </submittedName>
</protein>
<keyword evidence="2" id="KW-1185">Reference proteome</keyword>
<reference evidence="2" key="1">
    <citation type="submission" date="2009-11" db="EMBL/GenBank/DDBJ databases">
        <title>The complete genome of Sulfurospirillum deleyianum DSM 6946.</title>
        <authorList>
            <consortium name="US DOE Joint Genome Institute (JGI-PGF)"/>
            <person name="Lucas S."/>
            <person name="Copeland A."/>
            <person name="Lapidus A."/>
            <person name="Glavina del Rio T."/>
            <person name="Dalin E."/>
            <person name="Tice H."/>
            <person name="Bruce D."/>
            <person name="Goodwin L."/>
            <person name="Pitluck S."/>
            <person name="Kyrpides N."/>
            <person name="Mavromatis K."/>
            <person name="Ivanova N."/>
            <person name="Ovchinnikova G."/>
            <person name="Munk A.C."/>
            <person name="Lu M."/>
            <person name="Brettin T."/>
            <person name="Detter J.C."/>
            <person name="Han C."/>
            <person name="Tapia R."/>
            <person name="Larimer F."/>
            <person name="Land M."/>
            <person name="Hauser L."/>
            <person name="Markowitz V."/>
            <person name="Cheng J.F."/>
            <person name="Hugenholtz P."/>
            <person name="Woyke T."/>
            <person name="Wu D."/>
            <person name="Aumann P."/>
            <person name="Schneider S."/>
            <person name="Lang E."/>
            <person name="Spring S."/>
            <person name="Klenk H.P."/>
            <person name="Eisen J.A."/>
        </authorList>
    </citation>
    <scope>NUCLEOTIDE SEQUENCE [LARGE SCALE GENOMIC DNA]</scope>
    <source>
        <strain evidence="2">ATCC 51133 / DSM 6946 / 5175</strain>
    </source>
</reference>
<dbReference type="KEGG" id="sdl:Sdel_1888"/>
<dbReference type="PIRSF" id="PIRSF009554">
    <property type="entry name" value="UCP009554"/>
    <property type="match status" value="1"/>
</dbReference>
<gene>
    <name evidence="1" type="ordered locus">Sdel_1888</name>
</gene>
<dbReference type="STRING" id="525898.Sdel_1888"/>
<evidence type="ECO:0000313" key="2">
    <source>
        <dbReference type="Proteomes" id="UP000002222"/>
    </source>
</evidence>